<dbReference type="InterPro" id="IPR041685">
    <property type="entry name" value="AAA_GajA/Old/RecF-like"/>
</dbReference>
<proteinExistence type="predicted"/>
<name>A0A1G1YTT4_9BACT</name>
<comment type="caution">
    <text evidence="3">The sequence shown here is derived from an EMBL/GenBank/DDBJ whole genome shotgun (WGS) entry which is preliminary data.</text>
</comment>
<dbReference type="PANTHER" id="PTHR43581:SF2">
    <property type="entry name" value="EXCINUCLEASE ATPASE SUBUNIT"/>
    <property type="match status" value="1"/>
</dbReference>
<evidence type="ECO:0000313" key="3">
    <source>
        <dbReference type="EMBL" id="OGY55689.1"/>
    </source>
</evidence>
<dbReference type="EMBL" id="MHIN01000007">
    <property type="protein sequence ID" value="OGY55689.1"/>
    <property type="molecule type" value="Genomic_DNA"/>
</dbReference>
<dbReference type="Gene3D" id="3.40.50.300">
    <property type="entry name" value="P-loop containing nucleotide triphosphate hydrolases"/>
    <property type="match status" value="1"/>
</dbReference>
<sequence length="709" mass="80591">MKLKKFRIKNYKSIADSGDCYLTDTITILAGKNESGKTSILEALEDFDTDKKIRETAKPIKSPEKTPEISITFIIEKDTIKEILQEIGSPLKANADVELELIKTFPDTYSFSDAALQSEIFGGKKIEKVQKSIKDKWNKVKTIRVKYEALGGSLFDFEFVDLANEKTLFTNFKNATTPNIPQIDEKERDSFSKLLAEMEAEINTLETLSATKTKFFNALKKWIPNFILFNSFEDVFPNKIPFAELETNEWIQDLAIISDLDVATIKSSTDRDKHKHKKDVNITLNKDYEKFWTQDISNLSVDWDSQFLYFWIEEDDYPYEPSLRSKGRQWHLAFYIKVSARANENVPNIILIDEPGLFLHAKAQEDILSQLEDSAKEVQLIFCTHSPYLLEADKLNRVRLIHRTKKAGTRIENKVHALADKETLTPIMTAIGLELNAGISALDKVNNVVVEGPSDVYYLNAFKKILNKNSVNFVFGGGAGNMPFVGTILHGWGGKVIYLYDNDQGKKDGEKNLKDNWLVAKDLILAVLNTTGSIEDIFSPSNFKEFVLGDTSKTFSETNSEYVKKSKLDKVLLAKKFLETCQNGTSISLDETTMDNITKLIENIEGKFEVRRKNWSSKRGRLGRGVQGGNSAAPEPKRSPAALLVESRTPKKSFIFLLEEKIRRAQIKKCEENFFAGWRASASSGGAERQFRSKKFRVKFRISHQKIIF</sequence>
<feature type="domain" description="Endonuclease GajA/Old nuclease/RecF-like AAA" evidence="2">
    <location>
        <begin position="1"/>
        <end position="389"/>
    </location>
</feature>
<accession>A0A1G1YTT4</accession>
<reference evidence="3 4" key="1">
    <citation type="journal article" date="2016" name="Nat. Commun.">
        <title>Thousands of microbial genomes shed light on interconnected biogeochemical processes in an aquifer system.</title>
        <authorList>
            <person name="Anantharaman K."/>
            <person name="Brown C.T."/>
            <person name="Hug L.A."/>
            <person name="Sharon I."/>
            <person name="Castelle C.J."/>
            <person name="Probst A.J."/>
            <person name="Thomas B.C."/>
            <person name="Singh A."/>
            <person name="Wilkins M.J."/>
            <person name="Karaoz U."/>
            <person name="Brodie E.L."/>
            <person name="Williams K.H."/>
            <person name="Hubbard S.S."/>
            <person name="Banfield J.F."/>
        </authorList>
    </citation>
    <scope>NUCLEOTIDE SEQUENCE [LARGE SCALE GENOMIC DNA]</scope>
</reference>
<dbReference type="InterPro" id="IPR027417">
    <property type="entry name" value="P-loop_NTPase"/>
</dbReference>
<dbReference type="AlphaFoldDB" id="A0A1G1YTT4"/>
<evidence type="ECO:0000313" key="4">
    <source>
        <dbReference type="Proteomes" id="UP000178122"/>
    </source>
</evidence>
<dbReference type="InterPro" id="IPR051396">
    <property type="entry name" value="Bact_Antivir_Def_Nuclease"/>
</dbReference>
<gene>
    <name evidence="3" type="ORF">A2912_00820</name>
</gene>
<evidence type="ECO:0000259" key="2">
    <source>
        <dbReference type="Pfam" id="PF13175"/>
    </source>
</evidence>
<dbReference type="SUPFAM" id="SSF52540">
    <property type="entry name" value="P-loop containing nucleoside triphosphate hydrolases"/>
    <property type="match status" value="1"/>
</dbReference>
<dbReference type="Proteomes" id="UP000178122">
    <property type="component" value="Unassembled WGS sequence"/>
</dbReference>
<feature type="region of interest" description="Disordered" evidence="1">
    <location>
        <begin position="619"/>
        <end position="640"/>
    </location>
</feature>
<organism evidence="3 4">
    <name type="scientific">Candidatus Buchananbacteria bacterium RIFCSPLOWO2_01_FULL_40_23b</name>
    <dbReference type="NCBI Taxonomy" id="1797544"/>
    <lineage>
        <taxon>Bacteria</taxon>
        <taxon>Candidatus Buchananiibacteriota</taxon>
    </lineage>
</organism>
<evidence type="ECO:0000256" key="1">
    <source>
        <dbReference type="SAM" id="MobiDB-lite"/>
    </source>
</evidence>
<dbReference type="PANTHER" id="PTHR43581">
    <property type="entry name" value="ATP/GTP PHOSPHATASE"/>
    <property type="match status" value="1"/>
</dbReference>
<protein>
    <recommendedName>
        <fullName evidence="2">Endonuclease GajA/Old nuclease/RecF-like AAA domain-containing protein</fullName>
    </recommendedName>
</protein>
<dbReference type="Pfam" id="PF13175">
    <property type="entry name" value="AAA_15"/>
    <property type="match status" value="1"/>
</dbReference>